<reference evidence="2 3" key="1">
    <citation type="submission" date="2019-06" db="EMBL/GenBank/DDBJ databases">
        <title>Spirosoma utsteinense sp. nov. isolated from Antarctic ice-free soils.</title>
        <authorList>
            <person name="Tahon G."/>
        </authorList>
    </citation>
    <scope>NUCLEOTIDE SEQUENCE [LARGE SCALE GENOMIC DNA]</scope>
    <source>
        <strain evidence="2 3">LMG 31447</strain>
    </source>
</reference>
<keyword evidence="1" id="KW-0732">Signal</keyword>
<comment type="caution">
    <text evidence="2">The sequence shown here is derived from an EMBL/GenBank/DDBJ whole genome shotgun (WGS) entry which is preliminary data.</text>
</comment>
<accession>A0ABR6WFR7</accession>
<name>A0ABR6WFR7_9BACT</name>
<keyword evidence="3" id="KW-1185">Reference proteome</keyword>
<feature type="chain" id="PRO_5046382988" description="ADP-ribosylglycohydrolase family protein" evidence="1">
    <location>
        <begin position="21"/>
        <end position="549"/>
    </location>
</feature>
<dbReference type="Proteomes" id="UP000700732">
    <property type="component" value="Unassembled WGS sequence"/>
</dbReference>
<sequence length="549" mass="60985">MKRSYFLLPLLALTGFGPIAGDAQFSHTGGSAPTPKKVLTRTRAARLPATVTITKAALQDKIKGGWAGQLIGCTFGGPTEFKFNGTMMNDYQPIPWYDGYIKKTMLENPGLYDDLYMDLTFVDVFEKKGLDAPVSEHANAFAKADYMLWHANQVGRNNILNGMKAPESGHWLNNPHADDIDFQIEADFSGLMAPGMPNTAVKIGDPIGHIMNYGDGWYGGVYVGAMYSLAFVSNDVNYIVREGLKAVPAQSTFYQCIADVIKWHDQYPNDWKRTWLEVQRKWADEVGCSDGIFAPYNIDAKINSAYIVLGLLYGKGDYTKTMQISTRAGQDSDCNPSSAGGILGTMLGYSKIPAYWKQGLAEAEDIDFKYTTMSLNDVYSIGMKHALQVIGQNGGKVSGDNVTIAVQTPKAVRLEQGFTRHFPTEKWNINKELIGSGQAGPREADEYTTTFEGVGFIVVGENKPKAQAGQYEYESGYTAQVEVYIDDKKMETANLPASFTRRRYDMTWKYQLAPGKHTLRLKLLNPDKDHSVRLRNLIVFGNKPILARY</sequence>
<dbReference type="InterPro" id="IPR005502">
    <property type="entry name" value="Ribosyl_crysJ1"/>
</dbReference>
<dbReference type="InterPro" id="IPR036705">
    <property type="entry name" value="Ribosyl_crysJ1_sf"/>
</dbReference>
<dbReference type="Pfam" id="PF03747">
    <property type="entry name" value="ADP_ribosyl_GH"/>
    <property type="match status" value="1"/>
</dbReference>
<dbReference type="RefSeq" id="WP_186742274.1">
    <property type="nucleotide sequence ID" value="NZ_VFIA01000082.1"/>
</dbReference>
<dbReference type="Gene3D" id="1.10.4080.10">
    <property type="entry name" value="ADP-ribosylation/Crystallin J1"/>
    <property type="match status" value="1"/>
</dbReference>
<proteinExistence type="predicted"/>
<dbReference type="SUPFAM" id="SSF101478">
    <property type="entry name" value="ADP-ribosylglycohydrolase"/>
    <property type="match status" value="1"/>
</dbReference>
<protein>
    <recommendedName>
        <fullName evidence="4">ADP-ribosylglycohydrolase family protein</fullName>
    </recommendedName>
</protein>
<gene>
    <name evidence="2" type="ORF">FH603_5659</name>
</gene>
<evidence type="ECO:0000256" key="1">
    <source>
        <dbReference type="SAM" id="SignalP"/>
    </source>
</evidence>
<evidence type="ECO:0000313" key="2">
    <source>
        <dbReference type="EMBL" id="MBC3795124.1"/>
    </source>
</evidence>
<feature type="signal peptide" evidence="1">
    <location>
        <begin position="1"/>
        <end position="20"/>
    </location>
</feature>
<organism evidence="2 3">
    <name type="scientific">Spirosoma utsteinense</name>
    <dbReference type="NCBI Taxonomy" id="2585773"/>
    <lineage>
        <taxon>Bacteria</taxon>
        <taxon>Pseudomonadati</taxon>
        <taxon>Bacteroidota</taxon>
        <taxon>Cytophagia</taxon>
        <taxon>Cytophagales</taxon>
        <taxon>Cytophagaceae</taxon>
        <taxon>Spirosoma</taxon>
    </lineage>
</organism>
<dbReference type="EMBL" id="VFIA01000082">
    <property type="protein sequence ID" value="MBC3795124.1"/>
    <property type="molecule type" value="Genomic_DNA"/>
</dbReference>
<evidence type="ECO:0008006" key="4">
    <source>
        <dbReference type="Google" id="ProtNLM"/>
    </source>
</evidence>
<evidence type="ECO:0000313" key="3">
    <source>
        <dbReference type="Proteomes" id="UP000700732"/>
    </source>
</evidence>